<dbReference type="Proteomes" id="UP000515140">
    <property type="component" value="Unplaced"/>
</dbReference>
<feature type="compositionally biased region" description="Basic and acidic residues" evidence="1">
    <location>
        <begin position="97"/>
        <end position="108"/>
    </location>
</feature>
<evidence type="ECO:0000313" key="2">
    <source>
        <dbReference type="Proteomes" id="UP000515140"/>
    </source>
</evidence>
<evidence type="ECO:0000313" key="3">
    <source>
        <dbReference type="RefSeq" id="XP_020860576.1"/>
    </source>
</evidence>
<dbReference type="GeneID" id="110220744"/>
<feature type="compositionally biased region" description="Low complexity" evidence="1">
    <location>
        <begin position="19"/>
        <end position="37"/>
    </location>
</feature>
<dbReference type="KEGG" id="pcw:110220744"/>
<protein>
    <submittedName>
        <fullName evidence="3">Uncharacterized protein LOC110220744</fullName>
    </submittedName>
</protein>
<evidence type="ECO:0000256" key="1">
    <source>
        <dbReference type="SAM" id="MobiDB-lite"/>
    </source>
</evidence>
<dbReference type="RefSeq" id="XP_020860576.1">
    <property type="nucleotide sequence ID" value="XM_021004917.1"/>
</dbReference>
<dbReference type="AlphaFoldDB" id="A0A6P5LWV4"/>
<gene>
    <name evidence="3" type="primary">LOC110220744</name>
</gene>
<proteinExistence type="predicted"/>
<dbReference type="InParanoid" id="A0A6P5LWV4"/>
<feature type="region of interest" description="Disordered" evidence="1">
    <location>
        <begin position="1"/>
        <end position="52"/>
    </location>
</feature>
<name>A0A6P5LWV4_PHACI</name>
<keyword evidence="2" id="KW-1185">Reference proteome</keyword>
<accession>A0A6P5LWV4</accession>
<organism evidence="2 3">
    <name type="scientific">Phascolarctos cinereus</name>
    <name type="common">Koala</name>
    <dbReference type="NCBI Taxonomy" id="38626"/>
    <lineage>
        <taxon>Eukaryota</taxon>
        <taxon>Metazoa</taxon>
        <taxon>Chordata</taxon>
        <taxon>Craniata</taxon>
        <taxon>Vertebrata</taxon>
        <taxon>Euteleostomi</taxon>
        <taxon>Mammalia</taxon>
        <taxon>Metatheria</taxon>
        <taxon>Diprotodontia</taxon>
        <taxon>Phascolarctidae</taxon>
        <taxon>Phascolarctos</taxon>
    </lineage>
</organism>
<sequence>MTPSHTSLLEAAPGATPNDPGSDRGVGVRGSRCRPPVFHYVHGANRGDMGVPGCPSVKSRLGLGAAGRGARGKGDSEARAPRARSRGGRYGGGLKGRGSEGEGRREAGPRASPASSLPTCHDGGDVGPSGQRVLELRPLPAASSCTASRGRAPPASGTNGAAHVNPPSGAGSRGEMRHAGRTVLYLNTQMDLRSHQFGRSHQRCIHNCPSHMWSKQYPNSLPPCQNSHKKLQVHSDVWLKDHEGTPKPGELSSTL</sequence>
<feature type="region of interest" description="Disordered" evidence="1">
    <location>
        <begin position="64"/>
        <end position="175"/>
    </location>
</feature>
<reference evidence="3" key="1">
    <citation type="submission" date="2025-08" db="UniProtKB">
        <authorList>
            <consortium name="RefSeq"/>
        </authorList>
    </citation>
    <scope>IDENTIFICATION</scope>
    <source>
        <tissue evidence="3">Spleen</tissue>
    </source>
</reference>